<reference evidence="1 2" key="1">
    <citation type="submission" date="2024-04" db="EMBL/GenBank/DDBJ databases">
        <title>Symmetric and asymmetric DNA N6-adenine methylation regulates different biological responses in Mucorales.</title>
        <authorList>
            <consortium name="Lawrence Berkeley National Laboratory"/>
            <person name="Lax C."/>
            <person name="Mondo S.J."/>
            <person name="Osorio-Concepcion M."/>
            <person name="Muszewska A."/>
            <person name="Corrochano-Luque M."/>
            <person name="Gutierrez G."/>
            <person name="Riley R."/>
            <person name="Lipzen A."/>
            <person name="Guo J."/>
            <person name="Hundley H."/>
            <person name="Amirebrahimi M."/>
            <person name="Ng V."/>
            <person name="Lorenzo-Gutierrez D."/>
            <person name="Binder U."/>
            <person name="Yang J."/>
            <person name="Song Y."/>
            <person name="Canovas D."/>
            <person name="Navarro E."/>
            <person name="Freitag M."/>
            <person name="Gabaldon T."/>
            <person name="Grigoriev I.V."/>
            <person name="Corrochano L.M."/>
            <person name="Nicolas F.E."/>
            <person name="Garre V."/>
        </authorList>
    </citation>
    <scope>NUCLEOTIDE SEQUENCE [LARGE SCALE GENOMIC DNA]</scope>
    <source>
        <strain evidence="1 2">L51</strain>
    </source>
</reference>
<protein>
    <submittedName>
        <fullName evidence="1">Uncharacterized protein</fullName>
    </submittedName>
</protein>
<name>A0ABR3BF10_PHYBL</name>
<dbReference type="Proteomes" id="UP001448207">
    <property type="component" value="Unassembled WGS sequence"/>
</dbReference>
<accession>A0ABR3BF10</accession>
<comment type="caution">
    <text evidence="1">The sequence shown here is derived from an EMBL/GenBank/DDBJ whole genome shotgun (WGS) entry which is preliminary data.</text>
</comment>
<dbReference type="EMBL" id="JBCLYO010000001">
    <property type="protein sequence ID" value="KAL0097467.1"/>
    <property type="molecule type" value="Genomic_DNA"/>
</dbReference>
<evidence type="ECO:0000313" key="2">
    <source>
        <dbReference type="Proteomes" id="UP001448207"/>
    </source>
</evidence>
<gene>
    <name evidence="1" type="ORF">J3Q64DRAFT_1693879</name>
</gene>
<proteinExistence type="predicted"/>
<sequence>MANNLTSSSASICLRPTAIPSLETSLQDSETNSPVGIFAMADRMSWRDQLLAPVNFPGFNLHFFGSRVNSDNSGLLTLTLCDTLGGVFQSNDKDRSTKRLCRQNEEGVLYAKVSNCSEQQCKLHYTPAVVIDNYNNIVVLPLGGLVEVNKDDINIVQAVDIHLFVGSSNNQKFLNVAKFGMFWWMLMNIAKIY</sequence>
<keyword evidence="2" id="KW-1185">Reference proteome</keyword>
<organism evidence="1 2">
    <name type="scientific">Phycomyces blakesleeanus</name>
    <dbReference type="NCBI Taxonomy" id="4837"/>
    <lineage>
        <taxon>Eukaryota</taxon>
        <taxon>Fungi</taxon>
        <taxon>Fungi incertae sedis</taxon>
        <taxon>Mucoromycota</taxon>
        <taxon>Mucoromycotina</taxon>
        <taxon>Mucoromycetes</taxon>
        <taxon>Mucorales</taxon>
        <taxon>Phycomycetaceae</taxon>
        <taxon>Phycomyces</taxon>
    </lineage>
</organism>
<evidence type="ECO:0000313" key="1">
    <source>
        <dbReference type="EMBL" id="KAL0097467.1"/>
    </source>
</evidence>